<dbReference type="PRINTS" id="PR00458">
    <property type="entry name" value="PEROXIDASE"/>
</dbReference>
<evidence type="ECO:0000256" key="1">
    <source>
        <dbReference type="ARBA" id="ARBA00000189"/>
    </source>
</evidence>
<dbReference type="PROSITE" id="PS00436">
    <property type="entry name" value="PEROXIDASE_2"/>
    <property type="match status" value="1"/>
</dbReference>
<dbReference type="PROSITE" id="PS50873">
    <property type="entry name" value="PEROXIDASE_4"/>
    <property type="match status" value="1"/>
</dbReference>
<dbReference type="PROSITE" id="PS00435">
    <property type="entry name" value="PEROXIDASE_1"/>
    <property type="match status" value="1"/>
</dbReference>
<dbReference type="GO" id="GO:0005576">
    <property type="term" value="C:extracellular region"/>
    <property type="evidence" value="ECO:0007669"/>
    <property type="project" value="UniProtKB-SubCell"/>
</dbReference>
<dbReference type="GO" id="GO:0020037">
    <property type="term" value="F:heme binding"/>
    <property type="evidence" value="ECO:0007669"/>
    <property type="project" value="UniProtKB-UniRule"/>
</dbReference>
<feature type="binding site" evidence="16">
    <location>
        <position position="200"/>
    </location>
    <ligand>
        <name>Ca(2+)</name>
        <dbReference type="ChEBI" id="CHEBI:29108"/>
        <label>2</label>
    </ligand>
</feature>
<feature type="binding site" evidence="16">
    <location>
        <position position="72"/>
    </location>
    <ligand>
        <name>Ca(2+)</name>
        <dbReference type="ChEBI" id="CHEBI:29108"/>
        <label>1</label>
    </ligand>
</feature>
<keyword evidence="9 19" id="KW-0560">Oxidoreductase</keyword>
<dbReference type="FunFam" id="1.10.420.10:FF:000008">
    <property type="entry name" value="Peroxidase"/>
    <property type="match status" value="1"/>
</dbReference>
<dbReference type="Pfam" id="PF00141">
    <property type="entry name" value="peroxidase"/>
    <property type="match status" value="1"/>
</dbReference>
<comment type="cofactor">
    <cofactor evidence="16 19">
        <name>heme b</name>
        <dbReference type="ChEBI" id="CHEBI:60344"/>
    </cofactor>
    <text evidence="16 19">Binds 1 heme b (iron(II)-protoporphyrin IX) group per subunit.</text>
</comment>
<dbReference type="AlphaFoldDB" id="A0A6J1EV98"/>
<dbReference type="InterPro" id="IPR000823">
    <property type="entry name" value="Peroxidase_pln"/>
</dbReference>
<dbReference type="PANTHER" id="PTHR31235">
    <property type="entry name" value="PEROXIDASE 25-RELATED"/>
    <property type="match status" value="1"/>
</dbReference>
<keyword evidence="21" id="KW-1185">Reference proteome</keyword>
<evidence type="ECO:0000256" key="3">
    <source>
        <dbReference type="ARBA" id="ARBA00006873"/>
    </source>
</evidence>
<feature type="disulfide bond" evidence="18">
    <location>
        <begin position="40"/>
        <end position="119"/>
    </location>
</feature>
<feature type="chain" id="PRO_5027165791" description="Peroxidase" evidence="19">
    <location>
        <begin position="26"/>
        <end position="330"/>
    </location>
</feature>
<dbReference type="InterPro" id="IPR019793">
    <property type="entry name" value="Peroxidases_heam-ligand_BS"/>
</dbReference>
<gene>
    <name evidence="22" type="primary">LOC111436909</name>
</gene>
<dbReference type="InterPro" id="IPR019794">
    <property type="entry name" value="Peroxidases_AS"/>
</dbReference>
<dbReference type="GO" id="GO:0046872">
    <property type="term" value="F:metal ion binding"/>
    <property type="evidence" value="ECO:0007669"/>
    <property type="project" value="UniProtKB-UniRule"/>
</dbReference>
<feature type="binding site" evidence="16">
    <location>
        <position position="93"/>
    </location>
    <ligand>
        <name>Ca(2+)</name>
        <dbReference type="ChEBI" id="CHEBI:29108"/>
        <label>1</label>
    </ligand>
</feature>
<dbReference type="EC" id="1.11.1.7" evidence="4 19"/>
<dbReference type="Gene3D" id="1.10.420.10">
    <property type="entry name" value="Peroxidase, domain 2"/>
    <property type="match status" value="1"/>
</dbReference>
<evidence type="ECO:0000256" key="14">
    <source>
        <dbReference type="PIRSR" id="PIRSR600823-1"/>
    </source>
</evidence>
<feature type="binding site" evidence="16">
    <location>
        <position position="79"/>
    </location>
    <ligand>
        <name>Ca(2+)</name>
        <dbReference type="ChEBI" id="CHEBI:29108"/>
        <label>1</label>
    </ligand>
</feature>
<evidence type="ECO:0000313" key="21">
    <source>
        <dbReference type="Proteomes" id="UP000504609"/>
    </source>
</evidence>
<keyword evidence="12" id="KW-0325">Glycoprotein</keyword>
<keyword evidence="8 16" id="KW-0479">Metal-binding</keyword>
<feature type="binding site" evidence="16">
    <location>
        <position position="77"/>
    </location>
    <ligand>
        <name>Ca(2+)</name>
        <dbReference type="ChEBI" id="CHEBI:29108"/>
        <label>1</label>
    </ligand>
</feature>
<organism evidence="21 22">
    <name type="scientific">Cucurbita moschata</name>
    <name type="common">Winter crookneck squash</name>
    <name type="synonym">Cucurbita pepo var. moschata</name>
    <dbReference type="NCBI Taxonomy" id="3662"/>
    <lineage>
        <taxon>Eukaryota</taxon>
        <taxon>Viridiplantae</taxon>
        <taxon>Streptophyta</taxon>
        <taxon>Embryophyta</taxon>
        <taxon>Tracheophyta</taxon>
        <taxon>Spermatophyta</taxon>
        <taxon>Magnoliopsida</taxon>
        <taxon>eudicotyledons</taxon>
        <taxon>Gunneridae</taxon>
        <taxon>Pentapetalae</taxon>
        <taxon>rosids</taxon>
        <taxon>fabids</taxon>
        <taxon>Cucurbitales</taxon>
        <taxon>Cucurbitaceae</taxon>
        <taxon>Cucurbiteae</taxon>
        <taxon>Cucurbita</taxon>
    </lineage>
</organism>
<name>A0A6J1EV98_CUCMO</name>
<dbReference type="GeneID" id="111436909"/>
<evidence type="ECO:0000256" key="5">
    <source>
        <dbReference type="ARBA" id="ARBA00022525"/>
    </source>
</evidence>
<dbReference type="InterPro" id="IPR010255">
    <property type="entry name" value="Haem_peroxidase_sf"/>
</dbReference>
<evidence type="ECO:0000256" key="6">
    <source>
        <dbReference type="ARBA" id="ARBA00022559"/>
    </source>
</evidence>
<keyword evidence="10 16" id="KW-0408">Iron</keyword>
<evidence type="ECO:0000256" key="4">
    <source>
        <dbReference type="ARBA" id="ARBA00012313"/>
    </source>
</evidence>
<dbReference type="InterPro" id="IPR002016">
    <property type="entry name" value="Haem_peroxidase"/>
</dbReference>
<feature type="binding site" evidence="15">
    <location>
        <position position="169"/>
    </location>
    <ligand>
        <name>substrate</name>
    </ligand>
</feature>
<dbReference type="GO" id="GO:0140825">
    <property type="term" value="F:lactoperoxidase activity"/>
    <property type="evidence" value="ECO:0007669"/>
    <property type="project" value="UniProtKB-EC"/>
</dbReference>
<feature type="active site" description="Proton acceptor" evidence="14">
    <location>
        <position position="71"/>
    </location>
</feature>
<reference evidence="22" key="1">
    <citation type="submission" date="2025-08" db="UniProtKB">
        <authorList>
            <consortium name="RefSeq"/>
        </authorList>
    </citation>
    <scope>IDENTIFICATION</scope>
    <source>
        <tissue evidence="22">Young leaves</tissue>
    </source>
</reference>
<feature type="site" description="Transition state stabilizer" evidence="17">
    <location>
        <position position="67"/>
    </location>
</feature>
<comment type="function">
    <text evidence="2">Removal of H(2)O(2), oxidation of toxic reductants, biosynthesis and degradation of lignin, suberization, auxin catabolism, response to environmental stresses such as wounding, pathogen attack and oxidative stress. These functions might be dependent on each isozyme/isoform in each plant tissue.</text>
</comment>
<keyword evidence="6 19" id="KW-0575">Peroxidase</keyword>
<dbReference type="GO" id="GO:0006979">
    <property type="term" value="P:response to oxidative stress"/>
    <property type="evidence" value="ECO:0007669"/>
    <property type="project" value="UniProtKB-UniRule"/>
</dbReference>
<evidence type="ECO:0000256" key="19">
    <source>
        <dbReference type="RuleBase" id="RU362060"/>
    </source>
</evidence>
<evidence type="ECO:0000256" key="13">
    <source>
        <dbReference type="ARBA" id="ARBA00023324"/>
    </source>
</evidence>
<keyword evidence="7 19" id="KW-0349">Heme</keyword>
<comment type="similarity">
    <text evidence="19">Belongs to the peroxidase family. Classical plant (class III) peroxidase subfamily.</text>
</comment>
<feature type="disulfide bond" evidence="18">
    <location>
        <begin position="206"/>
        <end position="238"/>
    </location>
</feature>
<feature type="binding site" evidence="16">
    <location>
        <position position="81"/>
    </location>
    <ligand>
        <name>Ca(2+)</name>
        <dbReference type="ChEBI" id="CHEBI:29108"/>
        <label>1</label>
    </ligand>
</feature>
<dbReference type="SUPFAM" id="SSF48113">
    <property type="entry name" value="Heme-dependent peroxidases"/>
    <property type="match status" value="1"/>
</dbReference>
<evidence type="ECO:0000256" key="8">
    <source>
        <dbReference type="ARBA" id="ARBA00022723"/>
    </source>
</evidence>
<dbReference type="RefSeq" id="XP_022930468.1">
    <property type="nucleotide sequence ID" value="XM_023074700.1"/>
</dbReference>
<feature type="binding site" evidence="16">
    <location>
        <position position="251"/>
    </location>
    <ligand>
        <name>Ca(2+)</name>
        <dbReference type="ChEBI" id="CHEBI:29108"/>
        <label>2</label>
    </ligand>
</feature>
<evidence type="ECO:0000256" key="2">
    <source>
        <dbReference type="ARBA" id="ARBA00002322"/>
    </source>
</evidence>
<evidence type="ECO:0000256" key="15">
    <source>
        <dbReference type="PIRSR" id="PIRSR600823-2"/>
    </source>
</evidence>
<evidence type="ECO:0000256" key="17">
    <source>
        <dbReference type="PIRSR" id="PIRSR600823-4"/>
    </source>
</evidence>
<evidence type="ECO:0000313" key="22">
    <source>
        <dbReference type="RefSeq" id="XP_022930468.1"/>
    </source>
</evidence>
<keyword evidence="11 18" id="KW-1015">Disulfide bond</keyword>
<dbReference type="PRINTS" id="PR00461">
    <property type="entry name" value="PLPEROXIDASE"/>
</dbReference>
<evidence type="ECO:0000256" key="18">
    <source>
        <dbReference type="PIRSR" id="PIRSR600823-5"/>
    </source>
</evidence>
<evidence type="ECO:0000256" key="10">
    <source>
        <dbReference type="ARBA" id="ARBA00023004"/>
    </source>
</evidence>
<dbReference type="KEGG" id="cmos:111436909"/>
<evidence type="ECO:0000259" key="20">
    <source>
        <dbReference type="PROSITE" id="PS50873"/>
    </source>
</evidence>
<keyword evidence="19" id="KW-0732">Signal</keyword>
<proteinExistence type="inferred from homology"/>
<evidence type="ECO:0000256" key="7">
    <source>
        <dbReference type="ARBA" id="ARBA00022617"/>
    </source>
</evidence>
<dbReference type="InterPro" id="IPR033905">
    <property type="entry name" value="Secretory_peroxidase"/>
</dbReference>
<evidence type="ECO:0000256" key="12">
    <source>
        <dbReference type="ARBA" id="ARBA00023180"/>
    </source>
</evidence>
<feature type="binding site" evidence="16">
    <location>
        <position position="75"/>
    </location>
    <ligand>
        <name>Ca(2+)</name>
        <dbReference type="ChEBI" id="CHEBI:29108"/>
        <label>1</label>
    </ligand>
</feature>
<evidence type="ECO:0000256" key="11">
    <source>
        <dbReference type="ARBA" id="ARBA00023157"/>
    </source>
</evidence>
<dbReference type="Gene3D" id="1.10.520.10">
    <property type="match status" value="1"/>
</dbReference>
<sequence>MRASNHGFFSLFSVLLLSTLVAVQAVPKGALSNNAYWRTCPKALRIIRDTTFRLARSNPGLGAQLLRVQFHDCFVRGCDASVLLDSITGNPSEKEARPNLSLLGFDAIDTIKSEVEKACPGVVSCADILAVSARDAVSFPFKNRRLWPVLTGRRDGTVSRSSEVTGNIPSPFSNFTTLKQIFENKGLTVSDLVILSGGHTIGVAHCGTFSRRLYNFTGQGDADPSLNPIYANFLRQKCPNPADSSITVEMDPKSSRSFDTDYFKILTQHKGLFQSDAALLTDDSSSRIVKELQKPKAFFPSFANSMLKMSAIEVLTGKNGEIRKRCRFVN</sequence>
<accession>A0A6J1EV98</accession>
<feature type="disulfide bond" evidence="18">
    <location>
        <begin position="73"/>
        <end position="78"/>
    </location>
</feature>
<evidence type="ECO:0000256" key="9">
    <source>
        <dbReference type="ARBA" id="ARBA00023002"/>
    </source>
</evidence>
<feature type="domain" description="Plant heme peroxidase family profile" evidence="20">
    <location>
        <begin position="30"/>
        <end position="330"/>
    </location>
</feature>
<evidence type="ECO:0000256" key="16">
    <source>
        <dbReference type="PIRSR" id="PIRSR600823-3"/>
    </source>
</evidence>
<feature type="binding site" evidence="16">
    <location>
        <position position="259"/>
    </location>
    <ligand>
        <name>Ca(2+)</name>
        <dbReference type="ChEBI" id="CHEBI:29108"/>
        <label>2</label>
    </ligand>
</feature>
<comment type="similarity">
    <text evidence="3">Belongs to the peroxidase family. Ascorbate peroxidase subfamily.</text>
</comment>
<comment type="cofactor">
    <cofactor evidence="16 19">
        <name>Ca(2+)</name>
        <dbReference type="ChEBI" id="CHEBI:29108"/>
    </cofactor>
    <text evidence="16 19">Binds 2 calcium ions per subunit.</text>
</comment>
<comment type="subcellular location">
    <subcellularLocation>
        <location evidence="19">Secreted</location>
    </subcellularLocation>
</comment>
<dbReference type="CDD" id="cd00693">
    <property type="entry name" value="secretory_peroxidase"/>
    <property type="match status" value="1"/>
</dbReference>
<keyword evidence="16 19" id="KW-0106">Calcium</keyword>
<keyword evidence="5 19" id="KW-0964">Secreted</keyword>
<protein>
    <recommendedName>
        <fullName evidence="4 19">Peroxidase</fullName>
        <ecNumber evidence="4 19">1.11.1.7</ecNumber>
    </recommendedName>
</protein>
<feature type="signal peptide" evidence="19">
    <location>
        <begin position="1"/>
        <end position="25"/>
    </location>
</feature>
<feature type="binding site" description="axial binding residue" evidence="16">
    <location>
        <position position="199"/>
    </location>
    <ligand>
        <name>heme b</name>
        <dbReference type="ChEBI" id="CHEBI:60344"/>
    </ligand>
    <ligandPart>
        <name>Fe</name>
        <dbReference type="ChEBI" id="CHEBI:18248"/>
    </ligandPart>
</feature>
<dbReference type="Proteomes" id="UP000504609">
    <property type="component" value="Unplaced"/>
</dbReference>
<comment type="catalytic activity">
    <reaction evidence="1 19">
        <text>2 a phenolic donor + H2O2 = 2 a phenolic radical donor + 2 H2O</text>
        <dbReference type="Rhea" id="RHEA:56136"/>
        <dbReference type="ChEBI" id="CHEBI:15377"/>
        <dbReference type="ChEBI" id="CHEBI:16240"/>
        <dbReference type="ChEBI" id="CHEBI:139520"/>
        <dbReference type="ChEBI" id="CHEBI:139521"/>
        <dbReference type="EC" id="1.11.1.7"/>
    </reaction>
</comment>
<dbReference type="GO" id="GO:0042744">
    <property type="term" value="P:hydrogen peroxide catabolic process"/>
    <property type="evidence" value="ECO:0007669"/>
    <property type="project" value="UniProtKB-KW"/>
</dbReference>
<keyword evidence="13 19" id="KW-0376">Hydrogen peroxide</keyword>
<feature type="disulfide bond" evidence="18">
    <location>
        <begin position="125"/>
        <end position="326"/>
    </location>
</feature>